<keyword evidence="4" id="KW-1185">Reference proteome</keyword>
<name>A0A423TTE9_PENVA</name>
<dbReference type="InterPro" id="IPR001810">
    <property type="entry name" value="F-box_dom"/>
</dbReference>
<feature type="domain" description="F-box" evidence="2">
    <location>
        <begin position="13"/>
        <end position="61"/>
    </location>
</feature>
<gene>
    <name evidence="3" type="ORF">C7M84_001558</name>
</gene>
<dbReference type="InterPro" id="IPR036047">
    <property type="entry name" value="F-box-like_dom_sf"/>
</dbReference>
<dbReference type="OrthoDB" id="6348585at2759"/>
<feature type="region of interest" description="Disordered" evidence="1">
    <location>
        <begin position="106"/>
        <end position="138"/>
    </location>
</feature>
<reference evidence="3 4" key="2">
    <citation type="submission" date="2019-01" db="EMBL/GenBank/DDBJ databases">
        <title>The decoding of complex shrimp genome reveals the adaptation for benthos swimmer, frequently molting mechanism and breeding impact on genome.</title>
        <authorList>
            <person name="Sun Y."/>
            <person name="Gao Y."/>
            <person name="Yu Y."/>
        </authorList>
    </citation>
    <scope>NUCLEOTIDE SEQUENCE [LARGE SCALE GENOMIC DNA]</scope>
    <source>
        <tissue evidence="3">Muscle</tissue>
    </source>
</reference>
<accession>A0A423TTE9</accession>
<dbReference type="AlphaFoldDB" id="A0A423TTE9"/>
<protein>
    <recommendedName>
        <fullName evidence="2">F-box domain-containing protein</fullName>
    </recommendedName>
</protein>
<evidence type="ECO:0000313" key="4">
    <source>
        <dbReference type="Proteomes" id="UP000283509"/>
    </source>
</evidence>
<evidence type="ECO:0000313" key="3">
    <source>
        <dbReference type="EMBL" id="ROT79718.1"/>
    </source>
</evidence>
<dbReference type="SUPFAM" id="SSF81383">
    <property type="entry name" value="F-box domain"/>
    <property type="match status" value="1"/>
</dbReference>
<proteinExistence type="predicted"/>
<dbReference type="EMBL" id="QCYY01001199">
    <property type="protein sequence ID" value="ROT79718.1"/>
    <property type="molecule type" value="Genomic_DNA"/>
</dbReference>
<sequence>MCDRPVVCAEDLSPPEVQLPIEIWEIILKKLPAPDLLKAASVCSQWRHLARGLCRERCQRLPPRLLSELHHEHLTSCASVVYHSATPSASPSPLPDEDISEQSAPALGQHEHNPSSISGLEKGSSPFSDRSSGGSSGEDEHIDWLALTAMLHQTDLTSEPQCCFVTHQLENVTHLACAGSFVVAVSWNSDSSSCMIYVVEDSGEGDHCWQHHIAGRVHKVCVIETPGNPPILAVCVDRELQCYLLRTHLQTLAPLSVLPTITVDSRLCCDGSTLVVSDLVGLQQLALYEAVPFLREGKVELILKGRIQTSSPPIYWDLWNGFVTAVVSGGYVSSYTVTGNLVAESPLYKDLRYPNPTILTRGLVFASTITSRTLLSYWHMDRDRDYWLLCESVLASWVKRGRKGVGNTSVVKRGHLGSGSQSPVLEMPPVAVLPEKPESHIQAFPESSSICILTLAKIRVGKVLALETTAIHYKRGLVFCGTSQGHLLVYQLLMRNKTKGTLIDWTVLENLPPILTLSVSSRPVSRVVSYFHEQFVVVAVGDRNGNCFIISIPTVEYASRA</sequence>
<evidence type="ECO:0000256" key="1">
    <source>
        <dbReference type="SAM" id="MobiDB-lite"/>
    </source>
</evidence>
<dbReference type="SMART" id="SM00256">
    <property type="entry name" value="FBOX"/>
    <property type="match status" value="1"/>
</dbReference>
<feature type="compositionally biased region" description="Low complexity" evidence="1">
    <location>
        <begin position="123"/>
        <end position="133"/>
    </location>
</feature>
<dbReference type="PROSITE" id="PS50181">
    <property type="entry name" value="FBOX"/>
    <property type="match status" value="1"/>
</dbReference>
<organism evidence="3 4">
    <name type="scientific">Penaeus vannamei</name>
    <name type="common">Whiteleg shrimp</name>
    <name type="synonym">Litopenaeus vannamei</name>
    <dbReference type="NCBI Taxonomy" id="6689"/>
    <lineage>
        <taxon>Eukaryota</taxon>
        <taxon>Metazoa</taxon>
        <taxon>Ecdysozoa</taxon>
        <taxon>Arthropoda</taxon>
        <taxon>Crustacea</taxon>
        <taxon>Multicrustacea</taxon>
        <taxon>Malacostraca</taxon>
        <taxon>Eumalacostraca</taxon>
        <taxon>Eucarida</taxon>
        <taxon>Decapoda</taxon>
        <taxon>Dendrobranchiata</taxon>
        <taxon>Penaeoidea</taxon>
        <taxon>Penaeidae</taxon>
        <taxon>Penaeus</taxon>
    </lineage>
</organism>
<reference evidence="3 4" key="1">
    <citation type="submission" date="2018-04" db="EMBL/GenBank/DDBJ databases">
        <authorList>
            <person name="Zhang X."/>
            <person name="Yuan J."/>
            <person name="Li F."/>
            <person name="Xiang J."/>
        </authorList>
    </citation>
    <scope>NUCLEOTIDE SEQUENCE [LARGE SCALE GENOMIC DNA]</scope>
    <source>
        <tissue evidence="3">Muscle</tissue>
    </source>
</reference>
<dbReference type="Proteomes" id="UP000283509">
    <property type="component" value="Unassembled WGS sequence"/>
</dbReference>
<dbReference type="Gene3D" id="1.20.1280.50">
    <property type="match status" value="1"/>
</dbReference>
<evidence type="ECO:0000259" key="2">
    <source>
        <dbReference type="PROSITE" id="PS50181"/>
    </source>
</evidence>
<comment type="caution">
    <text evidence="3">The sequence shown here is derived from an EMBL/GenBank/DDBJ whole genome shotgun (WGS) entry which is preliminary data.</text>
</comment>
<dbReference type="Pfam" id="PF00646">
    <property type="entry name" value="F-box"/>
    <property type="match status" value="1"/>
</dbReference>